<feature type="non-terminal residue" evidence="2">
    <location>
        <position position="1"/>
    </location>
</feature>
<dbReference type="AlphaFoldDB" id="A0A9X2AAF0"/>
<dbReference type="EMBL" id="JAKVTV010000027">
    <property type="protein sequence ID" value="MCH4824679.1"/>
    <property type="molecule type" value="Genomic_DNA"/>
</dbReference>
<dbReference type="RefSeq" id="WP_240714841.1">
    <property type="nucleotide sequence ID" value="NZ_JAKVTV010000027.1"/>
</dbReference>
<dbReference type="Proteomes" id="UP001139226">
    <property type="component" value="Unassembled WGS sequence"/>
</dbReference>
<name>A0A9X2AAF0_9FLAO</name>
<accession>A0A9X2AAF0</accession>
<feature type="transmembrane region" description="Helical" evidence="1">
    <location>
        <begin position="20"/>
        <end position="38"/>
    </location>
</feature>
<gene>
    <name evidence="2" type="ORF">ML462_16025</name>
</gene>
<comment type="caution">
    <text evidence="2">The sequence shown here is derived from an EMBL/GenBank/DDBJ whole genome shotgun (WGS) entry which is preliminary data.</text>
</comment>
<dbReference type="Gene3D" id="2.40.360.20">
    <property type="match status" value="1"/>
</dbReference>
<reference evidence="2" key="1">
    <citation type="submission" date="2022-03" db="EMBL/GenBank/DDBJ databases">
        <title>Gramella crocea sp. nov., isolated from activated sludge of a seafood processing plant.</title>
        <authorList>
            <person name="Zhang X."/>
        </authorList>
    </citation>
    <scope>NUCLEOTIDE SEQUENCE</scope>
    <source>
        <strain evidence="2">YJ019</strain>
    </source>
</reference>
<organism evidence="2 3">
    <name type="scientific">Christiangramia lutea</name>
    <dbReference type="NCBI Taxonomy" id="1607951"/>
    <lineage>
        <taxon>Bacteria</taxon>
        <taxon>Pseudomonadati</taxon>
        <taxon>Bacteroidota</taxon>
        <taxon>Flavobacteriia</taxon>
        <taxon>Flavobacteriales</taxon>
        <taxon>Flavobacteriaceae</taxon>
        <taxon>Christiangramia</taxon>
    </lineage>
</organism>
<keyword evidence="3" id="KW-1185">Reference proteome</keyword>
<keyword evidence="1" id="KW-0472">Membrane</keyword>
<sequence>PTPPTGDNRDRYLQAADKFKLMKILNFLLLFIFTLNCYSQHNLREYYYPMSDKVETKIYKYVDRNDTTYVEYWKIKTDPIKNTIVTDSYRSNFRIYNVFQEELKDDGAYLTKYEDYNSNQKAIPSEITKNEVYKWTDTSSYSYSVTYEVENENIKERMTKTRKQIGFEDIEVRNKTYKTVKFLDLYKMEMLGLDLDYNMEQTTFYAKDFGMVKYKRFIPNGNSIELELDKILTEKEFEELKAASR</sequence>
<evidence type="ECO:0000313" key="3">
    <source>
        <dbReference type="Proteomes" id="UP001139226"/>
    </source>
</evidence>
<keyword evidence="1" id="KW-1133">Transmembrane helix</keyword>
<evidence type="ECO:0000313" key="2">
    <source>
        <dbReference type="EMBL" id="MCH4824679.1"/>
    </source>
</evidence>
<proteinExistence type="predicted"/>
<keyword evidence="1" id="KW-0812">Transmembrane</keyword>
<protein>
    <submittedName>
        <fullName evidence="2">Uncharacterized protein</fullName>
    </submittedName>
</protein>
<evidence type="ECO:0000256" key="1">
    <source>
        <dbReference type="SAM" id="Phobius"/>
    </source>
</evidence>